<protein>
    <submittedName>
        <fullName evidence="1">Uncharacterized protein</fullName>
    </submittedName>
</protein>
<name>A0A5E4ABG6_MARMO</name>
<feature type="non-terminal residue" evidence="1">
    <location>
        <position position="87"/>
    </location>
</feature>
<dbReference type="AlphaFoldDB" id="A0A5E4ABG6"/>
<reference evidence="1" key="1">
    <citation type="submission" date="2019-04" db="EMBL/GenBank/DDBJ databases">
        <authorList>
            <person name="Alioto T."/>
            <person name="Alioto T."/>
        </authorList>
    </citation>
    <scope>NUCLEOTIDE SEQUENCE [LARGE SCALE GENOMIC DNA]</scope>
</reference>
<dbReference type="Proteomes" id="UP000335636">
    <property type="component" value="Unassembled WGS sequence"/>
</dbReference>
<proteinExistence type="predicted"/>
<comment type="caution">
    <text evidence="1">The sequence shown here is derived from an EMBL/GenBank/DDBJ whole genome shotgun (WGS) entry which is preliminary data.</text>
</comment>
<keyword evidence="2" id="KW-1185">Reference proteome</keyword>
<sequence length="87" mass="9402">MAIKKIKAPALVEHPPGCEDTADQPAIVIIIHDRDRPLENGATAGNGDTVREGALVDMEGRRASTRTTLEWRGEQNIKISRKGASQA</sequence>
<evidence type="ECO:0000313" key="1">
    <source>
        <dbReference type="EMBL" id="VTJ54399.1"/>
    </source>
</evidence>
<evidence type="ECO:0000313" key="2">
    <source>
        <dbReference type="Proteomes" id="UP000335636"/>
    </source>
</evidence>
<accession>A0A5E4ABG6</accession>
<organism evidence="1 2">
    <name type="scientific">Marmota monax</name>
    <name type="common">Woodchuck</name>
    <dbReference type="NCBI Taxonomy" id="9995"/>
    <lineage>
        <taxon>Eukaryota</taxon>
        <taxon>Metazoa</taxon>
        <taxon>Chordata</taxon>
        <taxon>Craniata</taxon>
        <taxon>Vertebrata</taxon>
        <taxon>Euteleostomi</taxon>
        <taxon>Mammalia</taxon>
        <taxon>Eutheria</taxon>
        <taxon>Euarchontoglires</taxon>
        <taxon>Glires</taxon>
        <taxon>Rodentia</taxon>
        <taxon>Sciuromorpha</taxon>
        <taxon>Sciuridae</taxon>
        <taxon>Xerinae</taxon>
        <taxon>Marmotini</taxon>
        <taxon>Marmota</taxon>
    </lineage>
</organism>
<dbReference type="EMBL" id="CABDUW010000037">
    <property type="protein sequence ID" value="VTJ54399.1"/>
    <property type="molecule type" value="Genomic_DNA"/>
</dbReference>
<gene>
    <name evidence="1" type="ORF">MONAX_5E002684</name>
</gene>